<name>A0A7W8XED5_9HYPH</name>
<keyword evidence="2" id="KW-1185">Reference proteome</keyword>
<dbReference type="InterPro" id="IPR050723">
    <property type="entry name" value="CFA/CMAS"/>
</dbReference>
<keyword evidence="1" id="KW-0808">Transferase</keyword>
<evidence type="ECO:0000313" key="2">
    <source>
        <dbReference type="Proteomes" id="UP000528824"/>
    </source>
</evidence>
<dbReference type="Gene3D" id="3.40.50.150">
    <property type="entry name" value="Vaccinia Virus protein VP39"/>
    <property type="match status" value="1"/>
</dbReference>
<sequence>MDDSFGLDYAHTLVEWRERFRWVWERIRPMGFDERFKRLWEFYLFYCEAGFRACNIDVRQVVFSRS</sequence>
<dbReference type="EMBL" id="JACHBC010000004">
    <property type="protein sequence ID" value="MBB5560571.1"/>
    <property type="molecule type" value="Genomic_DNA"/>
</dbReference>
<dbReference type="AlphaFoldDB" id="A0A7W8XED5"/>
<organism evidence="1 2">
    <name type="scientific">Rhizobium lentis</name>
    <dbReference type="NCBI Taxonomy" id="1138194"/>
    <lineage>
        <taxon>Bacteria</taxon>
        <taxon>Pseudomonadati</taxon>
        <taxon>Pseudomonadota</taxon>
        <taxon>Alphaproteobacteria</taxon>
        <taxon>Hyphomicrobiales</taxon>
        <taxon>Rhizobiaceae</taxon>
        <taxon>Rhizobium/Agrobacterium group</taxon>
        <taxon>Rhizobium</taxon>
    </lineage>
</organism>
<dbReference type="PANTHER" id="PTHR43667:SF2">
    <property type="entry name" value="FATTY ACID C-METHYL TRANSFERASE"/>
    <property type="match status" value="1"/>
</dbReference>
<evidence type="ECO:0000313" key="1">
    <source>
        <dbReference type="EMBL" id="MBB5560571.1"/>
    </source>
</evidence>
<comment type="caution">
    <text evidence="1">The sequence shown here is derived from an EMBL/GenBank/DDBJ whole genome shotgun (WGS) entry which is preliminary data.</text>
</comment>
<dbReference type="Proteomes" id="UP000528824">
    <property type="component" value="Unassembled WGS sequence"/>
</dbReference>
<dbReference type="GO" id="GO:0032259">
    <property type="term" value="P:methylation"/>
    <property type="evidence" value="ECO:0007669"/>
    <property type="project" value="UniProtKB-KW"/>
</dbReference>
<proteinExistence type="predicted"/>
<dbReference type="PANTHER" id="PTHR43667">
    <property type="entry name" value="CYCLOPROPANE-FATTY-ACYL-PHOSPHOLIPID SYNTHASE"/>
    <property type="match status" value="1"/>
</dbReference>
<dbReference type="Pfam" id="PF02353">
    <property type="entry name" value="CMAS"/>
    <property type="match status" value="1"/>
</dbReference>
<dbReference type="GO" id="GO:0008168">
    <property type="term" value="F:methyltransferase activity"/>
    <property type="evidence" value="ECO:0007669"/>
    <property type="project" value="UniProtKB-KW"/>
</dbReference>
<gene>
    <name evidence="1" type="ORF">GGI59_002233</name>
</gene>
<protein>
    <submittedName>
        <fullName evidence="1">Cyclopropane fatty-acyl-phospholipid synthase-like methyltransferase</fullName>
    </submittedName>
</protein>
<dbReference type="InterPro" id="IPR029063">
    <property type="entry name" value="SAM-dependent_MTases_sf"/>
</dbReference>
<dbReference type="SUPFAM" id="SSF53335">
    <property type="entry name" value="S-adenosyl-L-methionine-dependent methyltransferases"/>
    <property type="match status" value="1"/>
</dbReference>
<reference evidence="1 2" key="1">
    <citation type="submission" date="2020-08" db="EMBL/GenBank/DDBJ databases">
        <title>Genomic Encyclopedia of Type Strains, Phase IV (KMG-V): Genome sequencing to study the core and pangenomes of soil and plant-associated prokaryotes.</title>
        <authorList>
            <person name="Whitman W."/>
        </authorList>
    </citation>
    <scope>NUCLEOTIDE SEQUENCE [LARGE SCALE GENOMIC DNA]</scope>
    <source>
        <strain evidence="1 2">SEMIA 4034</strain>
    </source>
</reference>
<keyword evidence="1" id="KW-0489">Methyltransferase</keyword>
<accession>A0A7W8XED5</accession>